<dbReference type="GeneID" id="54555836"/>
<evidence type="ECO:0000256" key="1">
    <source>
        <dbReference type="SAM" id="MobiDB-lite"/>
    </source>
</evidence>
<dbReference type="EMBL" id="ML986490">
    <property type="protein sequence ID" value="KAF2277423.1"/>
    <property type="molecule type" value="Genomic_DNA"/>
</dbReference>
<feature type="region of interest" description="Disordered" evidence="1">
    <location>
        <begin position="150"/>
        <end position="189"/>
    </location>
</feature>
<keyword evidence="3" id="KW-1185">Reference proteome</keyword>
<gene>
    <name evidence="2" type="ORF">EI97DRAFT_500385</name>
</gene>
<accession>A0A6A6JMS2</accession>
<feature type="compositionally biased region" description="Polar residues" evidence="1">
    <location>
        <begin position="215"/>
        <end position="228"/>
    </location>
</feature>
<dbReference type="Proteomes" id="UP000800097">
    <property type="component" value="Unassembled WGS sequence"/>
</dbReference>
<reference evidence="2" key="1">
    <citation type="journal article" date="2020" name="Stud. Mycol.">
        <title>101 Dothideomycetes genomes: a test case for predicting lifestyles and emergence of pathogens.</title>
        <authorList>
            <person name="Haridas S."/>
            <person name="Albert R."/>
            <person name="Binder M."/>
            <person name="Bloem J."/>
            <person name="Labutti K."/>
            <person name="Salamov A."/>
            <person name="Andreopoulos B."/>
            <person name="Baker S."/>
            <person name="Barry K."/>
            <person name="Bills G."/>
            <person name="Bluhm B."/>
            <person name="Cannon C."/>
            <person name="Castanera R."/>
            <person name="Culley D."/>
            <person name="Daum C."/>
            <person name="Ezra D."/>
            <person name="Gonzalez J."/>
            <person name="Henrissat B."/>
            <person name="Kuo A."/>
            <person name="Liang C."/>
            <person name="Lipzen A."/>
            <person name="Lutzoni F."/>
            <person name="Magnuson J."/>
            <person name="Mondo S."/>
            <person name="Nolan M."/>
            <person name="Ohm R."/>
            <person name="Pangilinan J."/>
            <person name="Park H.-J."/>
            <person name="Ramirez L."/>
            <person name="Alfaro M."/>
            <person name="Sun H."/>
            <person name="Tritt A."/>
            <person name="Yoshinaga Y."/>
            <person name="Zwiers L.-H."/>
            <person name="Turgeon B."/>
            <person name="Goodwin S."/>
            <person name="Spatafora J."/>
            <person name="Crous P."/>
            <person name="Grigoriev I."/>
        </authorList>
    </citation>
    <scope>NUCLEOTIDE SEQUENCE</scope>
    <source>
        <strain evidence="2">CBS 379.55</strain>
    </source>
</reference>
<name>A0A6A6JMS2_WESOR</name>
<dbReference type="RefSeq" id="XP_033654962.1">
    <property type="nucleotide sequence ID" value="XM_033802661.1"/>
</dbReference>
<feature type="compositionally biased region" description="Basic and acidic residues" evidence="1">
    <location>
        <begin position="247"/>
        <end position="256"/>
    </location>
</feature>
<feature type="compositionally biased region" description="Low complexity" evidence="1">
    <location>
        <begin position="162"/>
        <end position="171"/>
    </location>
</feature>
<protein>
    <submittedName>
        <fullName evidence="2">Uncharacterized protein</fullName>
    </submittedName>
</protein>
<feature type="region of interest" description="Disordered" evidence="1">
    <location>
        <begin position="25"/>
        <end position="44"/>
    </location>
</feature>
<feature type="compositionally biased region" description="Polar residues" evidence="1">
    <location>
        <begin position="35"/>
        <end position="44"/>
    </location>
</feature>
<evidence type="ECO:0000313" key="2">
    <source>
        <dbReference type="EMBL" id="KAF2277423.1"/>
    </source>
</evidence>
<dbReference type="OrthoDB" id="3641178at2759"/>
<evidence type="ECO:0000313" key="3">
    <source>
        <dbReference type="Proteomes" id="UP000800097"/>
    </source>
</evidence>
<proteinExistence type="predicted"/>
<sequence>MEAITPHPQSMIAHPQQNTLDCNTLPQRKPDMEGQTESKGTAENMSRVKELFQSRHYLRCSLSCQQLLSRTNEQTHPIHKAYLNFYLALSHDTMAREAGMRNRQEQLALAEKHYLAAIHSLTSPEFGDGGSLQSGYSPTLERSNDLLHRRPSDVQSVDSDHSASTAATSTVDSDHEEPGRNSAYHKPLPFSEPKLSVEVTSFLNMVRTHLAGVRQLQQSSGNATQRSCLSRMRPASPAASRPGTRASHHDNDSIDQPRWERKNLVFRPRFDPTSIRKLCDEALQEL</sequence>
<feature type="region of interest" description="Disordered" evidence="1">
    <location>
        <begin position="215"/>
        <end position="256"/>
    </location>
</feature>
<organism evidence="2 3">
    <name type="scientific">Westerdykella ornata</name>
    <dbReference type="NCBI Taxonomy" id="318751"/>
    <lineage>
        <taxon>Eukaryota</taxon>
        <taxon>Fungi</taxon>
        <taxon>Dikarya</taxon>
        <taxon>Ascomycota</taxon>
        <taxon>Pezizomycotina</taxon>
        <taxon>Dothideomycetes</taxon>
        <taxon>Pleosporomycetidae</taxon>
        <taxon>Pleosporales</taxon>
        <taxon>Sporormiaceae</taxon>
        <taxon>Westerdykella</taxon>
    </lineage>
</organism>
<dbReference type="AlphaFoldDB" id="A0A6A6JMS2"/>